<accession>A0A0C3EWX3</accession>
<name>A0A0C3EWX3_PILCF</name>
<proteinExistence type="predicted"/>
<evidence type="ECO:0000313" key="1">
    <source>
        <dbReference type="EMBL" id="KIM72509.1"/>
    </source>
</evidence>
<dbReference type="OrthoDB" id="4851849at2759"/>
<dbReference type="Proteomes" id="UP000054166">
    <property type="component" value="Unassembled WGS sequence"/>
</dbReference>
<organism evidence="1 2">
    <name type="scientific">Piloderma croceum (strain F 1598)</name>
    <dbReference type="NCBI Taxonomy" id="765440"/>
    <lineage>
        <taxon>Eukaryota</taxon>
        <taxon>Fungi</taxon>
        <taxon>Dikarya</taxon>
        <taxon>Basidiomycota</taxon>
        <taxon>Agaricomycotina</taxon>
        <taxon>Agaricomycetes</taxon>
        <taxon>Agaricomycetidae</taxon>
        <taxon>Atheliales</taxon>
        <taxon>Atheliaceae</taxon>
        <taxon>Piloderma</taxon>
    </lineage>
</organism>
<keyword evidence="2" id="KW-1185">Reference proteome</keyword>
<reference evidence="1 2" key="1">
    <citation type="submission" date="2014-04" db="EMBL/GenBank/DDBJ databases">
        <authorList>
            <consortium name="DOE Joint Genome Institute"/>
            <person name="Kuo A."/>
            <person name="Tarkka M."/>
            <person name="Buscot F."/>
            <person name="Kohler A."/>
            <person name="Nagy L.G."/>
            <person name="Floudas D."/>
            <person name="Copeland A."/>
            <person name="Barry K.W."/>
            <person name="Cichocki N."/>
            <person name="Veneault-Fourrey C."/>
            <person name="LaButti K."/>
            <person name="Lindquist E.A."/>
            <person name="Lipzen A."/>
            <person name="Lundell T."/>
            <person name="Morin E."/>
            <person name="Murat C."/>
            <person name="Sun H."/>
            <person name="Tunlid A."/>
            <person name="Henrissat B."/>
            <person name="Grigoriev I.V."/>
            <person name="Hibbett D.S."/>
            <person name="Martin F."/>
            <person name="Nordberg H.P."/>
            <person name="Cantor M.N."/>
            <person name="Hua S.X."/>
        </authorList>
    </citation>
    <scope>NUCLEOTIDE SEQUENCE [LARGE SCALE GENOMIC DNA]</scope>
    <source>
        <strain evidence="1 2">F 1598</strain>
    </source>
</reference>
<dbReference type="InParanoid" id="A0A0C3EWX3"/>
<protein>
    <submittedName>
        <fullName evidence="1">Uncharacterized protein</fullName>
    </submittedName>
</protein>
<dbReference type="EMBL" id="KN833126">
    <property type="protein sequence ID" value="KIM72509.1"/>
    <property type="molecule type" value="Genomic_DNA"/>
</dbReference>
<dbReference type="HOGENOM" id="CLU_1349387_0_0_1"/>
<dbReference type="AlphaFoldDB" id="A0A0C3EWX3"/>
<sequence length="203" mass="23338">MDVNNSSLPKDHYLYGLPGCHPRSSFENQWVINPELTPPTNPVDERLLRAWQYAGGLPTSTCKEMDAIKASWPKHKQECFFFCTLLLSSWHPSPEQAAWLNFSFCTCRDEYSETPLAQLYQRLIALSSFDKIYMAYKSSELIALFDCKGLKHDQEQIHHLDDVLARSPYMHKSVWDLKQHVVLEDGCMIPSIAVNYGFDKCDG</sequence>
<gene>
    <name evidence="1" type="ORF">PILCRDRAFT_16061</name>
</gene>
<evidence type="ECO:0000313" key="2">
    <source>
        <dbReference type="Proteomes" id="UP000054166"/>
    </source>
</evidence>
<reference evidence="2" key="2">
    <citation type="submission" date="2015-01" db="EMBL/GenBank/DDBJ databases">
        <title>Evolutionary Origins and Diversification of the Mycorrhizal Mutualists.</title>
        <authorList>
            <consortium name="DOE Joint Genome Institute"/>
            <consortium name="Mycorrhizal Genomics Consortium"/>
            <person name="Kohler A."/>
            <person name="Kuo A."/>
            <person name="Nagy L.G."/>
            <person name="Floudas D."/>
            <person name="Copeland A."/>
            <person name="Barry K.W."/>
            <person name="Cichocki N."/>
            <person name="Veneault-Fourrey C."/>
            <person name="LaButti K."/>
            <person name="Lindquist E.A."/>
            <person name="Lipzen A."/>
            <person name="Lundell T."/>
            <person name="Morin E."/>
            <person name="Murat C."/>
            <person name="Riley R."/>
            <person name="Ohm R."/>
            <person name="Sun H."/>
            <person name="Tunlid A."/>
            <person name="Henrissat B."/>
            <person name="Grigoriev I.V."/>
            <person name="Hibbett D.S."/>
            <person name="Martin F."/>
        </authorList>
    </citation>
    <scope>NUCLEOTIDE SEQUENCE [LARGE SCALE GENOMIC DNA]</scope>
    <source>
        <strain evidence="2">F 1598</strain>
    </source>
</reference>
<dbReference type="STRING" id="765440.A0A0C3EWX3"/>